<keyword evidence="3" id="KW-1185">Reference proteome</keyword>
<evidence type="ECO:0000256" key="1">
    <source>
        <dbReference type="SAM" id="Phobius"/>
    </source>
</evidence>
<feature type="transmembrane region" description="Helical" evidence="1">
    <location>
        <begin position="39"/>
        <end position="57"/>
    </location>
</feature>
<dbReference type="InterPro" id="IPR009883">
    <property type="entry name" value="YgfX"/>
</dbReference>
<protein>
    <submittedName>
        <fullName evidence="2">Protein YgfX</fullName>
    </submittedName>
</protein>
<dbReference type="RefSeq" id="WP_349586584.1">
    <property type="nucleotide sequence ID" value="NZ_JBEFLD010000004.1"/>
</dbReference>
<keyword evidence="1" id="KW-0472">Membrane</keyword>
<dbReference type="EMBL" id="JBEFLD010000004">
    <property type="protein sequence ID" value="MEQ6290736.1"/>
    <property type="molecule type" value="Genomic_DNA"/>
</dbReference>
<sequence length="150" mass="16846">MHPQRMTPFGATLQYGRLLPAVLLCASVLLLLAVLALPWWQLLLVLVGWLLALVYLLRQSGRLAAPLQAFRVDARGQMTVQQRTGDWLPVHLLPASTALIWLVALQLADEAGRRYQLLVWRGAVDAEVHRALRVYVQWSRDRAAPLPDPS</sequence>
<evidence type="ECO:0000313" key="3">
    <source>
        <dbReference type="Proteomes" id="UP001433638"/>
    </source>
</evidence>
<accession>A0ABV1M3Z7</accession>
<gene>
    <name evidence="2" type="ORF">ABNW52_08915</name>
</gene>
<comment type="caution">
    <text evidence="2">The sequence shown here is derived from an EMBL/GenBank/DDBJ whole genome shotgun (WGS) entry which is preliminary data.</text>
</comment>
<evidence type="ECO:0000313" key="2">
    <source>
        <dbReference type="EMBL" id="MEQ6290736.1"/>
    </source>
</evidence>
<keyword evidence="1" id="KW-1133">Transmembrane helix</keyword>
<dbReference type="Pfam" id="PF07254">
    <property type="entry name" value="Cpta_toxin"/>
    <property type="match status" value="1"/>
</dbReference>
<name>A0ABV1M3Z7_9NEIS</name>
<proteinExistence type="predicted"/>
<keyword evidence="1" id="KW-0812">Transmembrane</keyword>
<dbReference type="Proteomes" id="UP001433638">
    <property type="component" value="Unassembled WGS sequence"/>
</dbReference>
<reference evidence="2" key="1">
    <citation type="submission" date="2024-06" db="EMBL/GenBank/DDBJ databases">
        <title>Genome sequence of Vogesella sp. MAHUQ-64.</title>
        <authorList>
            <person name="Huq M.A."/>
        </authorList>
    </citation>
    <scope>NUCLEOTIDE SEQUENCE</scope>
    <source>
        <strain evidence="2">MAHUQ-64</strain>
    </source>
</reference>
<feature type="transmembrane region" description="Helical" evidence="1">
    <location>
        <begin position="12"/>
        <end position="33"/>
    </location>
</feature>
<organism evidence="2 3">
    <name type="scientific">Vogesella oryzagri</name>
    <dbReference type="NCBI Taxonomy" id="3160864"/>
    <lineage>
        <taxon>Bacteria</taxon>
        <taxon>Pseudomonadati</taxon>
        <taxon>Pseudomonadota</taxon>
        <taxon>Betaproteobacteria</taxon>
        <taxon>Neisseriales</taxon>
        <taxon>Chromobacteriaceae</taxon>
        <taxon>Vogesella</taxon>
    </lineage>
</organism>